<name>A0ABZ1V249_9ACTN</name>
<keyword evidence="3" id="KW-1185">Reference proteome</keyword>
<reference evidence="2" key="1">
    <citation type="submission" date="2022-10" db="EMBL/GenBank/DDBJ databases">
        <title>The complete genomes of actinobacterial strains from the NBC collection.</title>
        <authorList>
            <person name="Joergensen T.S."/>
            <person name="Alvarez Arevalo M."/>
            <person name="Sterndorff E.B."/>
            <person name="Faurdal D."/>
            <person name="Vuksanovic O."/>
            <person name="Mourched A.-S."/>
            <person name="Charusanti P."/>
            <person name="Shaw S."/>
            <person name="Blin K."/>
            <person name="Weber T."/>
        </authorList>
    </citation>
    <scope>NUCLEOTIDE SEQUENCE</scope>
    <source>
        <strain evidence="2">NBC_00489</strain>
    </source>
</reference>
<feature type="region of interest" description="Disordered" evidence="1">
    <location>
        <begin position="119"/>
        <end position="157"/>
    </location>
</feature>
<organism evidence="2 3">
    <name type="scientific">Streptomyces griseoaurantiacus</name>
    <dbReference type="NCBI Taxonomy" id="68213"/>
    <lineage>
        <taxon>Bacteria</taxon>
        <taxon>Bacillati</taxon>
        <taxon>Actinomycetota</taxon>
        <taxon>Actinomycetes</taxon>
        <taxon>Kitasatosporales</taxon>
        <taxon>Streptomycetaceae</taxon>
        <taxon>Streptomyces</taxon>
        <taxon>Streptomyces aurantiacus group</taxon>
    </lineage>
</organism>
<gene>
    <name evidence="2" type="ORF">OHN36_10185</name>
</gene>
<proteinExistence type="predicted"/>
<evidence type="ECO:0000313" key="2">
    <source>
        <dbReference type="EMBL" id="WUR37533.1"/>
    </source>
</evidence>
<dbReference type="SUPFAM" id="SSF46785">
    <property type="entry name" value="Winged helix' DNA-binding domain"/>
    <property type="match status" value="1"/>
</dbReference>
<evidence type="ECO:0000256" key="1">
    <source>
        <dbReference type="SAM" id="MobiDB-lite"/>
    </source>
</evidence>
<sequence>MADPQSNGALTARPCPPRLPGAPRAGVVHLRHRHTERYTVVGNHLAQHRELSATAIGLAVHIQSLPDGAPVTVKALAARFSEGETRIARALNELVRAGYLVRTRTRDTTGRITTRTFFKEHPGAGQLTERAPAHPSPPSPPREPRTPTPPPPPPTGSAAELLSRLRLTDHRLLLSTRDVHELVPTVTAWLAQDATPDQITRTLTAGLPPAQVPIHHPSRFLAHRLTTLLPPPLPTTPRGADSPEPSRPVPLINCDGCDRAFRSHDPRAHCGDCRSRQEHPAA</sequence>
<dbReference type="Proteomes" id="UP001432161">
    <property type="component" value="Chromosome"/>
</dbReference>
<feature type="compositionally biased region" description="Pro residues" evidence="1">
    <location>
        <begin position="134"/>
        <end position="155"/>
    </location>
</feature>
<feature type="region of interest" description="Disordered" evidence="1">
    <location>
        <begin position="1"/>
        <end position="22"/>
    </location>
</feature>
<dbReference type="Pfam" id="PF13730">
    <property type="entry name" value="HTH_36"/>
    <property type="match status" value="1"/>
</dbReference>
<dbReference type="InterPro" id="IPR036390">
    <property type="entry name" value="WH_DNA-bd_sf"/>
</dbReference>
<accession>A0ABZ1V249</accession>
<protein>
    <submittedName>
        <fullName evidence="2">Helix-turn-helix domain-containing protein</fullName>
    </submittedName>
</protein>
<evidence type="ECO:0000313" key="3">
    <source>
        <dbReference type="Proteomes" id="UP001432161"/>
    </source>
</evidence>
<dbReference type="EMBL" id="CP108330">
    <property type="protein sequence ID" value="WUR37533.1"/>
    <property type="molecule type" value="Genomic_DNA"/>
</dbReference>